<dbReference type="OrthoDB" id="410198at2759"/>
<feature type="domain" description="N-acetyltransferase" evidence="2">
    <location>
        <begin position="7"/>
        <end position="136"/>
    </location>
</feature>
<protein>
    <recommendedName>
        <fullName evidence="2">N-acetyltransferase domain-containing protein</fullName>
    </recommendedName>
</protein>
<dbReference type="Pfam" id="PF13673">
    <property type="entry name" value="Acetyltransf_10"/>
    <property type="match status" value="1"/>
</dbReference>
<name>A0A2S6C6V3_9PEZI</name>
<accession>A0A2S6C6V3</accession>
<dbReference type="InterPro" id="IPR016181">
    <property type="entry name" value="Acyl_CoA_acyltransferase"/>
</dbReference>
<dbReference type="Gene3D" id="3.40.630.30">
    <property type="match status" value="1"/>
</dbReference>
<proteinExistence type="predicted"/>
<dbReference type="SUPFAM" id="SSF55729">
    <property type="entry name" value="Acyl-CoA N-acyltransferases (Nat)"/>
    <property type="match status" value="1"/>
</dbReference>
<gene>
    <name evidence="3" type="ORF">CBER1_08018</name>
</gene>
<keyword evidence="4" id="KW-1185">Reference proteome</keyword>
<dbReference type="STRING" id="357750.A0A2S6C6V3"/>
<dbReference type="EMBL" id="PNEN01000539">
    <property type="protein sequence ID" value="PPJ55468.1"/>
    <property type="molecule type" value="Genomic_DNA"/>
</dbReference>
<dbReference type="GO" id="GO:0016747">
    <property type="term" value="F:acyltransferase activity, transferring groups other than amino-acyl groups"/>
    <property type="evidence" value="ECO:0007669"/>
    <property type="project" value="InterPro"/>
</dbReference>
<dbReference type="PANTHER" id="PTHR42791">
    <property type="entry name" value="GNAT FAMILY ACETYLTRANSFERASE"/>
    <property type="match status" value="1"/>
</dbReference>
<evidence type="ECO:0000313" key="3">
    <source>
        <dbReference type="EMBL" id="PPJ55468.1"/>
    </source>
</evidence>
<comment type="caution">
    <text evidence="3">The sequence shown here is derived from an EMBL/GenBank/DDBJ whole genome shotgun (WGS) entry which is preliminary data.</text>
</comment>
<evidence type="ECO:0000313" key="4">
    <source>
        <dbReference type="Proteomes" id="UP000237631"/>
    </source>
</evidence>
<sequence length="147" mass="15914">MRLDKSLAISASPRKKEKAQQEVVENGRPRTEDEIAAPAMMNADILAGIGNAGQKVASGLKFPKNYELVFIVVEQAYRGKGLGSRLLQRGLAEVRAAGVPLCVCSEPAARPFFDKFGFVEVVHADMDLSVWAPPHTGFGVFRLTGMV</sequence>
<reference evidence="4" key="1">
    <citation type="journal article" date="2017" name="bioRxiv">
        <title>Conservation of a gene cluster reveals novel cercosporin biosynthetic mechanisms and extends production to the genus Colletotrichum.</title>
        <authorList>
            <person name="de Jonge R."/>
            <person name="Ebert M.K."/>
            <person name="Huitt-Roehl C.R."/>
            <person name="Pal P."/>
            <person name="Suttle J.C."/>
            <person name="Spanner R.E."/>
            <person name="Neubauer J.D."/>
            <person name="Jurick W.M.II."/>
            <person name="Stott K.A."/>
            <person name="Secor G.A."/>
            <person name="Thomma B.P.H.J."/>
            <person name="Van de Peer Y."/>
            <person name="Townsend C.A."/>
            <person name="Bolton M.D."/>
        </authorList>
    </citation>
    <scope>NUCLEOTIDE SEQUENCE [LARGE SCALE GENOMIC DNA]</scope>
    <source>
        <strain evidence="4">CBS538.71</strain>
    </source>
</reference>
<dbReference type="CDD" id="cd04301">
    <property type="entry name" value="NAT_SF"/>
    <property type="match status" value="1"/>
</dbReference>
<organism evidence="3 4">
    <name type="scientific">Cercospora berteroae</name>
    <dbReference type="NCBI Taxonomy" id="357750"/>
    <lineage>
        <taxon>Eukaryota</taxon>
        <taxon>Fungi</taxon>
        <taxon>Dikarya</taxon>
        <taxon>Ascomycota</taxon>
        <taxon>Pezizomycotina</taxon>
        <taxon>Dothideomycetes</taxon>
        <taxon>Dothideomycetidae</taxon>
        <taxon>Mycosphaerellales</taxon>
        <taxon>Mycosphaerellaceae</taxon>
        <taxon>Cercospora</taxon>
    </lineage>
</organism>
<dbReference type="InterPro" id="IPR052523">
    <property type="entry name" value="Trichothecene_AcTrans"/>
</dbReference>
<dbReference type="InterPro" id="IPR000182">
    <property type="entry name" value="GNAT_dom"/>
</dbReference>
<evidence type="ECO:0000259" key="2">
    <source>
        <dbReference type="PROSITE" id="PS51186"/>
    </source>
</evidence>
<dbReference type="Proteomes" id="UP000237631">
    <property type="component" value="Unassembled WGS sequence"/>
</dbReference>
<dbReference type="AlphaFoldDB" id="A0A2S6C6V3"/>
<feature type="region of interest" description="Disordered" evidence="1">
    <location>
        <begin position="1"/>
        <end position="31"/>
    </location>
</feature>
<dbReference type="PROSITE" id="PS51186">
    <property type="entry name" value="GNAT"/>
    <property type="match status" value="1"/>
</dbReference>
<dbReference type="PANTHER" id="PTHR42791:SF4">
    <property type="entry name" value="ACETYLTRANSFERASE, GNAT FAMILY FAMILY (AFU_ORTHOLOGUE AFUA_4G09540)-RELATED"/>
    <property type="match status" value="1"/>
</dbReference>
<evidence type="ECO:0000256" key="1">
    <source>
        <dbReference type="SAM" id="MobiDB-lite"/>
    </source>
</evidence>